<dbReference type="InterPro" id="IPR039309">
    <property type="entry name" value="BT1"/>
</dbReference>
<reference evidence="7" key="1">
    <citation type="submission" date="2024-07" db="EMBL/GenBank/DDBJ databases">
        <title>Two chromosome-level genome assemblies of Korean endemic species Abeliophyllum distichum and Forsythia ovata (Oleaceae).</title>
        <authorList>
            <person name="Jang H."/>
        </authorList>
    </citation>
    <scope>NUCLEOTIDE SEQUENCE [LARGE SCALE GENOMIC DNA]</scope>
</reference>
<proteinExistence type="predicted"/>
<sequence>MISALISSTSPLLPINLRTQNPFKEKSLCPLKSSILCSQQQNLNPKNTMNQRRKPKFQLINPVIITPSHEHIYQNKDKPKKDLKNGFFQAINHQMMVLCGFGYYVNGFRCFPWLALNFHMANNLNMQPSTLQLVQNSGNLPMVAKPLYGILSDALYIGGAHRIPYVSIGVRNSCKDIK</sequence>
<dbReference type="PANTHER" id="PTHR31585:SF12">
    <property type="entry name" value="FOLATE-BIOPTERIN TRANSPORTER 9, CHLOROPLASTIC-RELATED"/>
    <property type="match status" value="1"/>
</dbReference>
<comment type="subcellular location">
    <subcellularLocation>
        <location evidence="1">Membrane</location>
        <topology evidence="1">Multi-pass membrane protein</topology>
    </subcellularLocation>
</comment>
<dbReference type="PANTHER" id="PTHR31585">
    <property type="entry name" value="FOLATE-BIOPTERIN TRANSPORTER 1, CHLOROPLASTIC"/>
    <property type="match status" value="1"/>
</dbReference>
<dbReference type="Pfam" id="PF03092">
    <property type="entry name" value="BT1"/>
    <property type="match status" value="1"/>
</dbReference>
<evidence type="ECO:0000256" key="5">
    <source>
        <dbReference type="ARBA" id="ARBA00023136"/>
    </source>
</evidence>
<evidence type="ECO:0000313" key="7">
    <source>
        <dbReference type="Proteomes" id="UP001604277"/>
    </source>
</evidence>
<evidence type="ECO:0000256" key="1">
    <source>
        <dbReference type="ARBA" id="ARBA00004141"/>
    </source>
</evidence>
<dbReference type="EMBL" id="JBFOLJ010000006">
    <property type="protein sequence ID" value="KAL2530874.1"/>
    <property type="molecule type" value="Genomic_DNA"/>
</dbReference>
<evidence type="ECO:0000256" key="3">
    <source>
        <dbReference type="ARBA" id="ARBA00022692"/>
    </source>
</evidence>
<evidence type="ECO:0000256" key="4">
    <source>
        <dbReference type="ARBA" id="ARBA00022989"/>
    </source>
</evidence>
<keyword evidence="2" id="KW-0813">Transport</keyword>
<dbReference type="GO" id="GO:0016020">
    <property type="term" value="C:membrane"/>
    <property type="evidence" value="ECO:0007669"/>
    <property type="project" value="UniProtKB-SubCell"/>
</dbReference>
<protein>
    <submittedName>
        <fullName evidence="6">Folate-biopterin transporter 8</fullName>
    </submittedName>
</protein>
<gene>
    <name evidence="6" type="ORF">Fot_23475</name>
</gene>
<dbReference type="Proteomes" id="UP001604277">
    <property type="component" value="Unassembled WGS sequence"/>
</dbReference>
<evidence type="ECO:0000256" key="2">
    <source>
        <dbReference type="ARBA" id="ARBA00022448"/>
    </source>
</evidence>
<accession>A0ABD1V0N9</accession>
<dbReference type="AlphaFoldDB" id="A0ABD1V0N9"/>
<keyword evidence="3" id="KW-0812">Transmembrane</keyword>
<comment type="caution">
    <text evidence="6">The sequence shown here is derived from an EMBL/GenBank/DDBJ whole genome shotgun (WGS) entry which is preliminary data.</text>
</comment>
<keyword evidence="5" id="KW-0472">Membrane</keyword>
<keyword evidence="7" id="KW-1185">Reference proteome</keyword>
<organism evidence="6 7">
    <name type="scientific">Forsythia ovata</name>
    <dbReference type="NCBI Taxonomy" id="205694"/>
    <lineage>
        <taxon>Eukaryota</taxon>
        <taxon>Viridiplantae</taxon>
        <taxon>Streptophyta</taxon>
        <taxon>Embryophyta</taxon>
        <taxon>Tracheophyta</taxon>
        <taxon>Spermatophyta</taxon>
        <taxon>Magnoliopsida</taxon>
        <taxon>eudicotyledons</taxon>
        <taxon>Gunneridae</taxon>
        <taxon>Pentapetalae</taxon>
        <taxon>asterids</taxon>
        <taxon>lamiids</taxon>
        <taxon>Lamiales</taxon>
        <taxon>Oleaceae</taxon>
        <taxon>Forsythieae</taxon>
        <taxon>Forsythia</taxon>
    </lineage>
</organism>
<name>A0ABD1V0N9_9LAMI</name>
<evidence type="ECO:0000313" key="6">
    <source>
        <dbReference type="EMBL" id="KAL2530874.1"/>
    </source>
</evidence>
<keyword evidence="4" id="KW-1133">Transmembrane helix</keyword>